<protein>
    <recommendedName>
        <fullName evidence="4">Enolase-phosphatase E1</fullName>
        <ecNumber evidence="4">3.1.3.77</ecNumber>
    </recommendedName>
    <alternativeName>
        <fullName evidence="4">2,3-diketo-5-methylthio-1-phosphopentane phosphatase</fullName>
    </alternativeName>
</protein>
<dbReference type="SFLD" id="SFLDG01129">
    <property type="entry name" value="C1.5:_HAD__Beta-PGM__Phosphata"/>
    <property type="match status" value="1"/>
</dbReference>
<dbReference type="UniPathway" id="UPA00904">
    <property type="reaction ID" value="UER00876"/>
</dbReference>
<keyword evidence="6" id="KW-1185">Reference proteome</keyword>
<dbReference type="Gene3D" id="3.40.50.1000">
    <property type="entry name" value="HAD superfamily/HAD-like"/>
    <property type="match status" value="1"/>
</dbReference>
<comment type="similarity">
    <text evidence="4">Belongs to the HAD-like hydrolase superfamily. MasA/MtnC family.</text>
</comment>
<dbReference type="Pfam" id="PF00702">
    <property type="entry name" value="Hydrolase"/>
    <property type="match status" value="1"/>
</dbReference>
<dbReference type="GO" id="GO:0019509">
    <property type="term" value="P:L-methionine salvage from methylthioadenosine"/>
    <property type="evidence" value="ECO:0007669"/>
    <property type="project" value="UniProtKB-UniRule"/>
</dbReference>
<dbReference type="eggNOG" id="COG4229">
    <property type="taxonomic scope" value="Bacteria"/>
</dbReference>
<dbReference type="GO" id="GO:0043874">
    <property type="term" value="F:acireductone synthase activity"/>
    <property type="evidence" value="ECO:0007669"/>
    <property type="project" value="UniProtKB-EC"/>
</dbReference>
<dbReference type="PRINTS" id="PR00413">
    <property type="entry name" value="HADHALOGNASE"/>
</dbReference>
<dbReference type="OrthoDB" id="9797416at2"/>
<comment type="subunit">
    <text evidence="4">Monomer.</text>
</comment>
<evidence type="ECO:0000256" key="4">
    <source>
        <dbReference type="HAMAP-Rule" id="MF_01681"/>
    </source>
</evidence>
<dbReference type="SFLD" id="SFLDG01133">
    <property type="entry name" value="C1.5.4:_Enolase-phosphatase_Li"/>
    <property type="match status" value="1"/>
</dbReference>
<dbReference type="InterPro" id="IPR023943">
    <property type="entry name" value="Enolase-ppase_E1"/>
</dbReference>
<dbReference type="NCBIfam" id="TIGR01691">
    <property type="entry name" value="enolase-ppase"/>
    <property type="match status" value="1"/>
</dbReference>
<organism evidence="5 6">
    <name type="scientific">Thiocapsa marina 5811</name>
    <dbReference type="NCBI Taxonomy" id="768671"/>
    <lineage>
        <taxon>Bacteria</taxon>
        <taxon>Pseudomonadati</taxon>
        <taxon>Pseudomonadota</taxon>
        <taxon>Gammaproteobacteria</taxon>
        <taxon>Chromatiales</taxon>
        <taxon>Chromatiaceae</taxon>
        <taxon>Thiocapsa</taxon>
    </lineage>
</organism>
<evidence type="ECO:0000256" key="3">
    <source>
        <dbReference type="ARBA" id="ARBA00023167"/>
    </source>
</evidence>
<dbReference type="GO" id="GO:0000287">
    <property type="term" value="F:magnesium ion binding"/>
    <property type="evidence" value="ECO:0007669"/>
    <property type="project" value="UniProtKB-UniRule"/>
</dbReference>
<dbReference type="STRING" id="768671.ThimaDRAFT_3981"/>
<keyword evidence="4" id="KW-0479">Metal-binding</keyword>
<keyword evidence="1 4" id="KW-0028">Amino-acid biosynthesis</keyword>
<gene>
    <name evidence="4" type="primary">mtnC</name>
    <name evidence="5" type="ORF">ThimaDRAFT_3981</name>
</gene>
<dbReference type="EC" id="3.1.3.77" evidence="4"/>
<dbReference type="PANTHER" id="PTHR20371:SF1">
    <property type="entry name" value="ENOLASE-PHOSPHATASE E1"/>
    <property type="match status" value="1"/>
</dbReference>
<keyword evidence="3 4" id="KW-0486">Methionine biosynthesis</keyword>
<keyword evidence="2 4" id="KW-0378">Hydrolase</keyword>
<sequence>MMPVEAIVLDIEGTTTSVAFATGVLYPYARERLPNYVRRHRNEPEVAAIMDEAREAGGVWNDEAVVVRMCHWMERDQKVTPLKALQGLIWEEGYRNGELVTPLYPDVAPALRDWHALGLRLYIYSSGSVQAQQQIYGHTDAGDLTPLLSGYFDTRTGPKREVGSYRRIAEAIGVTPRRILFLSDVREELDAAREAGWQTVWMVREGLAGPAAAHRRATRFDQVPLR</sequence>
<dbReference type="InterPro" id="IPR036412">
    <property type="entry name" value="HAD-like_sf"/>
</dbReference>
<dbReference type="SUPFAM" id="SSF56784">
    <property type="entry name" value="HAD-like"/>
    <property type="match status" value="1"/>
</dbReference>
<dbReference type="PANTHER" id="PTHR20371">
    <property type="entry name" value="ENOLASE-PHOSPHATASE E1"/>
    <property type="match status" value="1"/>
</dbReference>
<comment type="function">
    <text evidence="4">Bifunctional enzyme that catalyzes the enolization of 2,3-diketo-5-methylthiopentyl-1-phosphate (DK-MTP-1-P) into the intermediate 2-hydroxy-3-keto-5-methylthiopentenyl-1-phosphate (HK-MTPenyl-1-P), which is then dephosphorylated to form the acireductone 1,2-dihydroxy-3-keto-5-methylthiopentene (DHK-MTPene).</text>
</comment>
<comment type="pathway">
    <text evidence="4">Amino-acid biosynthesis; L-methionine biosynthesis via salvage pathway; L-methionine from S-methyl-5-thio-alpha-D-ribose 1-phosphate: step 3/6.</text>
</comment>
<dbReference type="GO" id="GO:0043715">
    <property type="term" value="F:2,3-diketo-5-methylthiopentyl-1-phosphate enolase activity"/>
    <property type="evidence" value="ECO:0007669"/>
    <property type="project" value="UniProtKB-UniRule"/>
</dbReference>
<accession>F9UGC8</accession>
<dbReference type="AlphaFoldDB" id="F9UGC8"/>
<comment type="catalytic activity">
    <reaction evidence="4">
        <text>5-methylsulfanyl-2,3-dioxopentyl phosphate + H2O = 1,2-dihydroxy-5-(methylsulfanyl)pent-1-en-3-one + phosphate</text>
        <dbReference type="Rhea" id="RHEA:21700"/>
        <dbReference type="ChEBI" id="CHEBI:15377"/>
        <dbReference type="ChEBI" id="CHEBI:43474"/>
        <dbReference type="ChEBI" id="CHEBI:49252"/>
        <dbReference type="ChEBI" id="CHEBI:58828"/>
        <dbReference type="EC" id="3.1.3.77"/>
    </reaction>
</comment>
<dbReference type="InterPro" id="IPR023214">
    <property type="entry name" value="HAD_sf"/>
</dbReference>
<comment type="pathway">
    <text evidence="4">Amino-acid biosynthesis; L-methionine biosynthesis via salvage pathway; L-methionine from S-methyl-5-thio-alpha-D-ribose 1-phosphate: step 4/6.</text>
</comment>
<dbReference type="InterPro" id="IPR006439">
    <property type="entry name" value="HAD-SF_hydro_IA"/>
</dbReference>
<proteinExistence type="inferred from homology"/>
<evidence type="ECO:0000256" key="1">
    <source>
        <dbReference type="ARBA" id="ARBA00022605"/>
    </source>
</evidence>
<evidence type="ECO:0000256" key="2">
    <source>
        <dbReference type="ARBA" id="ARBA00022801"/>
    </source>
</evidence>
<dbReference type="SFLD" id="SFLDF00044">
    <property type="entry name" value="enolase-phosphatase"/>
    <property type="match status" value="1"/>
</dbReference>
<dbReference type="PATRIC" id="fig|768671.3.peg.4203"/>
<evidence type="ECO:0000313" key="5">
    <source>
        <dbReference type="EMBL" id="EGV16854.1"/>
    </source>
</evidence>
<dbReference type="EMBL" id="AFWV01000014">
    <property type="protein sequence ID" value="EGV16854.1"/>
    <property type="molecule type" value="Genomic_DNA"/>
</dbReference>
<dbReference type="HAMAP" id="MF_01681">
    <property type="entry name" value="Salvage_MtnC"/>
    <property type="match status" value="1"/>
</dbReference>
<comment type="cofactor">
    <cofactor evidence="4">
        <name>Mg(2+)</name>
        <dbReference type="ChEBI" id="CHEBI:18420"/>
    </cofactor>
    <text evidence="4">Binds 1 Mg(2+) ion per subunit.</text>
</comment>
<dbReference type="Gene3D" id="1.10.720.60">
    <property type="match status" value="1"/>
</dbReference>
<name>F9UGC8_9GAMM</name>
<dbReference type="SFLD" id="SFLDS00003">
    <property type="entry name" value="Haloacid_Dehalogenase"/>
    <property type="match status" value="1"/>
</dbReference>
<evidence type="ECO:0000313" key="6">
    <source>
        <dbReference type="Proteomes" id="UP000005459"/>
    </source>
</evidence>
<keyword evidence="4" id="KW-0460">Magnesium</keyword>
<reference evidence="5 6" key="1">
    <citation type="submission" date="2011-06" db="EMBL/GenBank/DDBJ databases">
        <title>The draft genome of Thiocapsa marina 5811.</title>
        <authorList>
            <consortium name="US DOE Joint Genome Institute (JGI-PGF)"/>
            <person name="Lucas S."/>
            <person name="Han J."/>
            <person name="Cheng J.-F."/>
            <person name="Goodwin L."/>
            <person name="Pitluck S."/>
            <person name="Peters L."/>
            <person name="Land M.L."/>
            <person name="Hauser L."/>
            <person name="Vogl K."/>
            <person name="Liu Z."/>
            <person name="Imhoff J."/>
            <person name="Thiel V."/>
            <person name="Frigaard N.-U."/>
            <person name="Bryant D."/>
            <person name="Woyke T.J."/>
        </authorList>
    </citation>
    <scope>NUCLEOTIDE SEQUENCE [LARGE SCALE GENOMIC DNA]</scope>
    <source>
        <strain evidence="5 6">5811</strain>
    </source>
</reference>
<dbReference type="Proteomes" id="UP000005459">
    <property type="component" value="Unassembled WGS sequence"/>
</dbReference>
<dbReference type="CDD" id="cd01629">
    <property type="entry name" value="HAD_EP"/>
    <property type="match status" value="1"/>
</dbReference>
<dbReference type="GO" id="GO:0043716">
    <property type="term" value="F:2-hydroxy-3-keto-5-methylthiopentenyl-1-phosphate phosphatase activity"/>
    <property type="evidence" value="ECO:0007669"/>
    <property type="project" value="UniProtKB-UniRule"/>
</dbReference>